<dbReference type="eggNOG" id="COG4628">
    <property type="taxonomic scope" value="Bacteria"/>
</dbReference>
<protein>
    <recommendedName>
        <fullName evidence="3">Transporter</fullName>
    </recommendedName>
</protein>
<name>S5TCT7_9GAMM</name>
<dbReference type="InterPro" id="IPR036361">
    <property type="entry name" value="SAP_dom_sf"/>
</dbReference>
<evidence type="ECO:0000313" key="1">
    <source>
        <dbReference type="EMBL" id="AGS38622.1"/>
    </source>
</evidence>
<organism evidence="1 2">
    <name type="scientific">Cycloclasticus zancles 78-ME</name>
    <dbReference type="NCBI Taxonomy" id="1198232"/>
    <lineage>
        <taxon>Bacteria</taxon>
        <taxon>Pseudomonadati</taxon>
        <taxon>Pseudomonadota</taxon>
        <taxon>Gammaproteobacteria</taxon>
        <taxon>Thiotrichales</taxon>
        <taxon>Piscirickettsiaceae</taxon>
        <taxon>Cycloclasticus</taxon>
    </lineage>
</organism>
<dbReference type="Pfam" id="PF09905">
    <property type="entry name" value="VF530"/>
    <property type="match status" value="1"/>
</dbReference>
<dbReference type="AlphaFoldDB" id="S5TCT7"/>
<sequence>MDNIGMSEKTNKDPLHGLTLEAIVTSLVEHYGWESLGQQINIRCFISDPSVKSSLKFLRKTPWARKKVETLYLATQNSVWKK</sequence>
<evidence type="ECO:0008006" key="3">
    <source>
        <dbReference type="Google" id="ProtNLM"/>
    </source>
</evidence>
<dbReference type="Gene3D" id="1.10.720.30">
    <property type="entry name" value="SAP domain"/>
    <property type="match status" value="1"/>
</dbReference>
<dbReference type="KEGG" id="cza:CYCME_0280"/>
<dbReference type="InterPro" id="IPR018668">
    <property type="entry name" value="DNA-binding_VF530-like"/>
</dbReference>
<proteinExistence type="predicted"/>
<accession>S5TCT7</accession>
<reference evidence="1 2" key="1">
    <citation type="submission" date="2013-05" db="EMBL/GenBank/DDBJ databases">
        <title>Between feast and famine: a lifestyle of most important marine PAH-degrading bacterium Cycloclasticus sp. 7ME.</title>
        <authorList>
            <person name="Yakimov M.M."/>
            <person name="Messina E."/>
            <person name="Genovese M."/>
            <person name="Denaro R."/>
            <person name="Crisafi F."/>
            <person name="Russo D."/>
            <person name="Cappello S."/>
            <person name="Santisi S."/>
            <person name="Smedile F."/>
            <person name="Golyshina O.V."/>
            <person name="Tran H."/>
            <person name="Pieper D.H."/>
            <person name="Golyshin P.N."/>
            <person name="Giuliano L."/>
        </authorList>
    </citation>
    <scope>NUCLEOTIDE SEQUENCE [LARGE SCALE GENOMIC DNA]</scope>
    <source>
        <strain evidence="1 2">78-ME</strain>
    </source>
</reference>
<dbReference type="GO" id="GO:0003677">
    <property type="term" value="F:DNA binding"/>
    <property type="evidence" value="ECO:0007669"/>
    <property type="project" value="InterPro"/>
</dbReference>
<dbReference type="Proteomes" id="UP000015380">
    <property type="component" value="Chromosome"/>
</dbReference>
<dbReference type="PATRIC" id="fig|1198232.3.peg.284"/>
<reference evidence="2" key="2">
    <citation type="journal article" date="2016" name="Environ. Microbiol. Rep.">
        <title>Analysis of defence systems and a conjugative IncP-1 plasmid in the marine polyaromatic hydrocarbons-degrading bacterium Cycloclasticus sp. 78-ME.</title>
        <authorList>
            <person name="Yakimov M.M."/>
            <person name="Crisafi F."/>
            <person name="Messina E."/>
            <person name="Smedile F."/>
            <person name="Lopatina A."/>
            <person name="Denaro R."/>
            <person name="Pieper D.H."/>
            <person name="Golyshin P.N."/>
            <person name="Giuliano L."/>
        </authorList>
    </citation>
    <scope>NUCLEOTIDE SEQUENCE [LARGE SCALE GENOMIC DNA]</scope>
    <source>
        <strain evidence="2">78-ME</strain>
    </source>
</reference>
<dbReference type="EMBL" id="CP005996">
    <property type="protein sequence ID" value="AGS38622.1"/>
    <property type="molecule type" value="Genomic_DNA"/>
</dbReference>
<gene>
    <name evidence="1" type="ORF">CYCME_0280</name>
</gene>
<evidence type="ECO:0000313" key="2">
    <source>
        <dbReference type="Proteomes" id="UP000015380"/>
    </source>
</evidence>
<keyword evidence="2" id="KW-1185">Reference proteome</keyword>
<dbReference type="HOGENOM" id="CLU_151208_2_0_6"/>